<dbReference type="Proteomes" id="UP000800035">
    <property type="component" value="Unassembled WGS sequence"/>
</dbReference>
<evidence type="ECO:0000313" key="2">
    <source>
        <dbReference type="EMBL" id="KAF1961310.1"/>
    </source>
</evidence>
<feature type="domain" description="Calcineurin-like phosphoesterase" evidence="1">
    <location>
        <begin position="1"/>
        <end position="188"/>
    </location>
</feature>
<keyword evidence="3" id="KW-1185">Reference proteome</keyword>
<protein>
    <recommendedName>
        <fullName evidence="1">Calcineurin-like phosphoesterase domain-containing protein</fullName>
    </recommendedName>
</protein>
<dbReference type="AlphaFoldDB" id="A0A6A5UAF6"/>
<proteinExistence type="predicted"/>
<dbReference type="Gene3D" id="3.60.21.10">
    <property type="match status" value="1"/>
</dbReference>
<dbReference type="OrthoDB" id="550558at2759"/>
<dbReference type="EMBL" id="ML976981">
    <property type="protein sequence ID" value="KAF1961310.1"/>
    <property type="molecule type" value="Genomic_DNA"/>
</dbReference>
<sequence length="224" mass="25367">MKLLILSDLHLETPSTRPTYFQFTIPPSCPYLALLGDIGLASDTRLFEFLSLQLKQFEIIFFVMGNHEAYDSSYTAARSAFHSFSQSISQRRRSDPSLGCFIFLDQTRFDICHNVTILGCTLFSTISSQQAQSVQLFVSDFERVEDWTVEDHNAAHASDLAWLNEQVLQISKSEPHRKIIIFTHYSPTTSPEANDPRPLKDASGVRSAFMTDLSAEPCCVEMRL</sequence>
<organism evidence="2 3">
    <name type="scientific">Byssothecium circinans</name>
    <dbReference type="NCBI Taxonomy" id="147558"/>
    <lineage>
        <taxon>Eukaryota</taxon>
        <taxon>Fungi</taxon>
        <taxon>Dikarya</taxon>
        <taxon>Ascomycota</taxon>
        <taxon>Pezizomycotina</taxon>
        <taxon>Dothideomycetes</taxon>
        <taxon>Pleosporomycetidae</taxon>
        <taxon>Pleosporales</taxon>
        <taxon>Massarineae</taxon>
        <taxon>Massarinaceae</taxon>
        <taxon>Byssothecium</taxon>
    </lineage>
</organism>
<dbReference type="PANTHER" id="PTHR37844">
    <property type="entry name" value="SER/THR PROTEIN PHOSPHATASE SUPERFAMILY (AFU_ORTHOLOGUE AFUA_1G14840)"/>
    <property type="match status" value="1"/>
</dbReference>
<evidence type="ECO:0000313" key="3">
    <source>
        <dbReference type="Proteomes" id="UP000800035"/>
    </source>
</evidence>
<dbReference type="Pfam" id="PF00149">
    <property type="entry name" value="Metallophos"/>
    <property type="match status" value="1"/>
</dbReference>
<dbReference type="SUPFAM" id="SSF56300">
    <property type="entry name" value="Metallo-dependent phosphatases"/>
    <property type="match status" value="1"/>
</dbReference>
<reference evidence="2" key="1">
    <citation type="journal article" date="2020" name="Stud. Mycol.">
        <title>101 Dothideomycetes genomes: a test case for predicting lifestyles and emergence of pathogens.</title>
        <authorList>
            <person name="Haridas S."/>
            <person name="Albert R."/>
            <person name="Binder M."/>
            <person name="Bloem J."/>
            <person name="Labutti K."/>
            <person name="Salamov A."/>
            <person name="Andreopoulos B."/>
            <person name="Baker S."/>
            <person name="Barry K."/>
            <person name="Bills G."/>
            <person name="Bluhm B."/>
            <person name="Cannon C."/>
            <person name="Castanera R."/>
            <person name="Culley D."/>
            <person name="Daum C."/>
            <person name="Ezra D."/>
            <person name="Gonzalez J."/>
            <person name="Henrissat B."/>
            <person name="Kuo A."/>
            <person name="Liang C."/>
            <person name="Lipzen A."/>
            <person name="Lutzoni F."/>
            <person name="Magnuson J."/>
            <person name="Mondo S."/>
            <person name="Nolan M."/>
            <person name="Ohm R."/>
            <person name="Pangilinan J."/>
            <person name="Park H.-J."/>
            <person name="Ramirez L."/>
            <person name="Alfaro M."/>
            <person name="Sun H."/>
            <person name="Tritt A."/>
            <person name="Yoshinaga Y."/>
            <person name="Zwiers L.-H."/>
            <person name="Turgeon B."/>
            <person name="Goodwin S."/>
            <person name="Spatafora J."/>
            <person name="Crous P."/>
            <person name="Grigoriev I."/>
        </authorList>
    </citation>
    <scope>NUCLEOTIDE SEQUENCE</scope>
    <source>
        <strain evidence="2">CBS 675.92</strain>
    </source>
</reference>
<dbReference type="InterPro" id="IPR029052">
    <property type="entry name" value="Metallo-depent_PP-like"/>
</dbReference>
<dbReference type="GO" id="GO:0016787">
    <property type="term" value="F:hydrolase activity"/>
    <property type="evidence" value="ECO:0007669"/>
    <property type="project" value="InterPro"/>
</dbReference>
<gene>
    <name evidence="2" type="ORF">CC80DRAFT_488616</name>
</gene>
<dbReference type="PANTHER" id="PTHR37844:SF2">
    <property type="entry name" value="SER_THR PROTEIN PHOSPHATASE SUPERFAMILY (AFU_ORTHOLOGUE AFUA_1G14840)"/>
    <property type="match status" value="1"/>
</dbReference>
<evidence type="ECO:0000259" key="1">
    <source>
        <dbReference type="Pfam" id="PF00149"/>
    </source>
</evidence>
<dbReference type="InterPro" id="IPR004843">
    <property type="entry name" value="Calcineurin-like_PHP"/>
</dbReference>
<name>A0A6A5UAF6_9PLEO</name>
<accession>A0A6A5UAF6</accession>